<evidence type="ECO:0000313" key="7">
    <source>
        <dbReference type="Proteomes" id="UP001321766"/>
    </source>
</evidence>
<gene>
    <name evidence="6" type="ORF">KIM372_12800</name>
</gene>
<keyword evidence="2" id="KW-0479">Metal-binding</keyword>
<evidence type="ECO:0000313" key="6">
    <source>
        <dbReference type="EMBL" id="BDR53373.1"/>
    </source>
</evidence>
<keyword evidence="1" id="KW-0540">Nuclease</keyword>
<dbReference type="SUPFAM" id="SSF88723">
    <property type="entry name" value="PIN domain-like"/>
    <property type="match status" value="1"/>
</dbReference>
<dbReference type="InterPro" id="IPR029060">
    <property type="entry name" value="PIN-like_dom_sf"/>
</dbReference>
<evidence type="ECO:0000256" key="3">
    <source>
        <dbReference type="ARBA" id="ARBA00022801"/>
    </source>
</evidence>
<keyword evidence="7" id="KW-1185">Reference proteome</keyword>
<reference evidence="6 7" key="1">
    <citation type="journal article" date="2023" name="Microbiol. Spectr.">
        <title>Symbiosis of Carpenter Bees with Uncharacterized Lactic Acid Bacteria Showing NAD Auxotrophy.</title>
        <authorList>
            <person name="Kawasaki S."/>
            <person name="Ozawa K."/>
            <person name="Mori T."/>
            <person name="Yamamoto A."/>
            <person name="Ito M."/>
            <person name="Ohkuma M."/>
            <person name="Sakamoto M."/>
            <person name="Matsutani M."/>
        </authorList>
    </citation>
    <scope>NUCLEOTIDE SEQUENCE [LARGE SCALE GENOMIC DNA]</scope>
    <source>
        <strain evidence="6 7">Kim37-2</strain>
    </source>
</reference>
<dbReference type="Gene3D" id="3.40.50.1010">
    <property type="entry name" value="5'-nuclease"/>
    <property type="match status" value="1"/>
</dbReference>
<dbReference type="EMBL" id="AP026798">
    <property type="protein sequence ID" value="BDR53373.1"/>
    <property type="molecule type" value="Genomic_DNA"/>
</dbReference>
<evidence type="ECO:0000256" key="1">
    <source>
        <dbReference type="ARBA" id="ARBA00022722"/>
    </source>
</evidence>
<keyword evidence="3" id="KW-0378">Hydrolase</keyword>
<accession>A0ABM8B9U5</accession>
<keyword evidence="4" id="KW-0460">Magnesium</keyword>
<dbReference type="Pfam" id="PF13470">
    <property type="entry name" value="PIN_3"/>
    <property type="match status" value="1"/>
</dbReference>
<evidence type="ECO:0000256" key="4">
    <source>
        <dbReference type="ARBA" id="ARBA00022842"/>
    </source>
</evidence>
<proteinExistence type="predicted"/>
<evidence type="ECO:0000256" key="2">
    <source>
        <dbReference type="ARBA" id="ARBA00022723"/>
    </source>
</evidence>
<evidence type="ECO:0000259" key="5">
    <source>
        <dbReference type="Pfam" id="PF13470"/>
    </source>
</evidence>
<name>A0ABM8B9U5_9BIFI</name>
<feature type="domain" description="PIN" evidence="5">
    <location>
        <begin position="2"/>
        <end position="116"/>
    </location>
</feature>
<dbReference type="Proteomes" id="UP001321766">
    <property type="component" value="Chromosome"/>
</dbReference>
<protein>
    <recommendedName>
        <fullName evidence="5">PIN domain-containing protein</fullName>
    </recommendedName>
</protein>
<organism evidence="6 7">
    <name type="scientific">Bombiscardovia nodaiensis</name>
    <dbReference type="NCBI Taxonomy" id="2932181"/>
    <lineage>
        <taxon>Bacteria</taxon>
        <taxon>Bacillati</taxon>
        <taxon>Actinomycetota</taxon>
        <taxon>Actinomycetes</taxon>
        <taxon>Bifidobacteriales</taxon>
        <taxon>Bifidobacteriaceae</taxon>
        <taxon>Bombiscardovia</taxon>
    </lineage>
</organism>
<dbReference type="InterPro" id="IPR002716">
    <property type="entry name" value="PIN_dom"/>
</dbReference>
<sequence>MRLLVDCNVFLDVFLEREGLYQNSALLLSQAKRLGYELIMPAHAAPNILYVVSKNKSRTTALSALSQSLAFASVGALDESAILRGLSYGFNDIEDSFVAAIAQKAKADYVVTNNIKDFALSPIPAVTPAEFLARMAQES</sequence>